<keyword evidence="2" id="KW-0328">Glycosyltransferase</keyword>
<sequence length="391" mass="45374">MSKILVLGRTMDMGGTEVAMAALLQKLVEKKEDVTLLLVEKRGVLLERIPKEVEVRQMIWDKKPHPALERIVGKRETPAERSFYARGMGVFLMRVVYGKKRYGKLYERILECVEPETKQYDLVFDFFGFGAFTTAFGARKTNARKKAVWFHGENLWWLFRTRDFIPEYDKIYCVSEPVRKQVIARFPELADRTEVLLNFIDIKQVQRRSEEPLSDPQYTGELKFLTVGRASEEKGYDIAVRITAELKKRGLCFKWFIIGDGRDLNKLRTMAKEYQVEQEIIFLGMRENPAPYVKSCDLYLQPSRHEGYPITIVEARSLQKVIIASDIPSMREQIRDGENGYLCPLDVMQFADKIQKVLADQEGRDAVRKKLREEPIDFSAGYAQIEAFAKK</sequence>
<dbReference type="EMBL" id="CZAL01000002">
    <property type="protein sequence ID" value="CUO76787.1"/>
    <property type="molecule type" value="Genomic_DNA"/>
</dbReference>
<dbReference type="SUPFAM" id="SSF53756">
    <property type="entry name" value="UDP-Glycosyltransferase/glycogen phosphorylase"/>
    <property type="match status" value="1"/>
</dbReference>
<evidence type="ECO:0000313" key="2">
    <source>
        <dbReference type="EMBL" id="CUO76787.1"/>
    </source>
</evidence>
<dbReference type="GO" id="GO:0004373">
    <property type="term" value="F:alpha-1,4-glucan glucosyltransferase (UDP-glucose donor) activity"/>
    <property type="evidence" value="ECO:0007669"/>
    <property type="project" value="UniProtKB-EC"/>
</dbReference>
<dbReference type="EC" id="2.4.1.11" evidence="2"/>
<organism evidence="2 3">
    <name type="scientific">Fusicatenibacter saccharivorans</name>
    <dbReference type="NCBI Taxonomy" id="1150298"/>
    <lineage>
        <taxon>Bacteria</taxon>
        <taxon>Bacillati</taxon>
        <taxon>Bacillota</taxon>
        <taxon>Clostridia</taxon>
        <taxon>Lachnospirales</taxon>
        <taxon>Lachnospiraceae</taxon>
        <taxon>Fusicatenibacter</taxon>
    </lineage>
</organism>
<name>A0A174HTW6_9FIRM</name>
<dbReference type="Gene3D" id="3.40.50.2000">
    <property type="entry name" value="Glycogen Phosphorylase B"/>
    <property type="match status" value="2"/>
</dbReference>
<reference evidence="2 3" key="1">
    <citation type="submission" date="2015-09" db="EMBL/GenBank/DDBJ databases">
        <authorList>
            <consortium name="Pathogen Informatics"/>
        </authorList>
    </citation>
    <scope>NUCLEOTIDE SEQUENCE [LARGE SCALE GENOMIC DNA]</scope>
    <source>
        <strain evidence="2 3">2789STDY5834885</strain>
    </source>
</reference>
<dbReference type="CDD" id="cd03811">
    <property type="entry name" value="GT4_GT28_WabH-like"/>
    <property type="match status" value="1"/>
</dbReference>
<dbReference type="Proteomes" id="UP000095709">
    <property type="component" value="Unassembled WGS sequence"/>
</dbReference>
<accession>A0A174HTW6</accession>
<gene>
    <name evidence="2" type="ORF">ERS852498_00423</name>
</gene>
<proteinExistence type="predicted"/>
<evidence type="ECO:0000259" key="1">
    <source>
        <dbReference type="Pfam" id="PF00534"/>
    </source>
</evidence>
<dbReference type="InterPro" id="IPR001296">
    <property type="entry name" value="Glyco_trans_1"/>
</dbReference>
<dbReference type="RefSeq" id="WP_055265275.1">
    <property type="nucleotide sequence ID" value="NZ_CZAL01000002.1"/>
</dbReference>
<dbReference type="PANTHER" id="PTHR12526:SF630">
    <property type="entry name" value="GLYCOSYLTRANSFERASE"/>
    <property type="match status" value="1"/>
</dbReference>
<keyword evidence="2" id="KW-0808">Transferase</keyword>
<feature type="domain" description="Glycosyl transferase family 1" evidence="1">
    <location>
        <begin position="218"/>
        <end position="372"/>
    </location>
</feature>
<dbReference type="AlphaFoldDB" id="A0A174HTW6"/>
<dbReference type="PANTHER" id="PTHR12526">
    <property type="entry name" value="GLYCOSYLTRANSFERASE"/>
    <property type="match status" value="1"/>
</dbReference>
<dbReference type="Pfam" id="PF00534">
    <property type="entry name" value="Glycos_transf_1"/>
    <property type="match status" value="1"/>
</dbReference>
<protein>
    <submittedName>
        <fullName evidence="2">Glycogen synthase</fullName>
        <ecNumber evidence="2">2.4.1.11</ecNumber>
    </submittedName>
</protein>
<evidence type="ECO:0000313" key="3">
    <source>
        <dbReference type="Proteomes" id="UP000095709"/>
    </source>
</evidence>